<gene>
    <name evidence="2" type="ORF">TbgDal_VII7070</name>
</gene>
<dbReference type="AlphaFoldDB" id="C9ZTT0"/>
<dbReference type="Proteomes" id="UP000002316">
    <property type="component" value="Chromosome 7"/>
</dbReference>
<evidence type="ECO:0000313" key="2">
    <source>
        <dbReference type="EMBL" id="CBH12816.1"/>
    </source>
</evidence>
<feature type="compositionally biased region" description="Polar residues" evidence="1">
    <location>
        <begin position="71"/>
        <end position="85"/>
    </location>
</feature>
<evidence type="ECO:0000313" key="3">
    <source>
        <dbReference type="Proteomes" id="UP000002316"/>
    </source>
</evidence>
<proteinExistence type="predicted"/>
<dbReference type="KEGG" id="tbg:TbgDal_VII7070"/>
<feature type="region of interest" description="Disordered" evidence="1">
    <location>
        <begin position="71"/>
        <end position="104"/>
    </location>
</feature>
<name>C9ZTT0_TRYB9</name>
<sequence length="115" mass="12655">MPPTFDFIRQQHDEPRRLYSVNTTEALASRAKTCMDACSSAAPNMTSVVSSAPLDSISETALLIASTTLSKPFSASPTSGISINKNKMMERRKRTTAEAASLRNQQQPQFIQTCW</sequence>
<reference evidence="3" key="1">
    <citation type="journal article" date="2010" name="PLoS Negl. Trop. Dis.">
        <title>The genome sequence of Trypanosoma brucei gambiense, causative agent of chronic human african trypanosomiasis.</title>
        <authorList>
            <person name="Jackson A.P."/>
            <person name="Sanders M."/>
            <person name="Berry A."/>
            <person name="McQuillan J."/>
            <person name="Aslett M.A."/>
            <person name="Quail M.A."/>
            <person name="Chukualim B."/>
            <person name="Capewell P."/>
            <person name="MacLeod A."/>
            <person name="Melville S.E."/>
            <person name="Gibson W."/>
            <person name="Barry J.D."/>
            <person name="Berriman M."/>
            <person name="Hertz-Fowler C."/>
        </authorList>
    </citation>
    <scope>NUCLEOTIDE SEQUENCE [LARGE SCALE GENOMIC DNA]</scope>
    <source>
        <strain evidence="3">MHOM/CI/86/DAL972</strain>
    </source>
</reference>
<organism evidence="2 3">
    <name type="scientific">Trypanosoma brucei gambiense (strain MHOM/CI/86/DAL972)</name>
    <dbReference type="NCBI Taxonomy" id="679716"/>
    <lineage>
        <taxon>Eukaryota</taxon>
        <taxon>Discoba</taxon>
        <taxon>Euglenozoa</taxon>
        <taxon>Kinetoplastea</taxon>
        <taxon>Metakinetoplastina</taxon>
        <taxon>Trypanosomatida</taxon>
        <taxon>Trypanosomatidae</taxon>
        <taxon>Trypanosoma</taxon>
    </lineage>
</organism>
<evidence type="ECO:0000256" key="1">
    <source>
        <dbReference type="SAM" id="MobiDB-lite"/>
    </source>
</evidence>
<protein>
    <submittedName>
        <fullName evidence="2">Uncharacterized protein</fullName>
    </submittedName>
</protein>
<accession>C9ZTT0</accession>
<dbReference type="RefSeq" id="XP_011775095.1">
    <property type="nucleotide sequence ID" value="XM_011776793.1"/>
</dbReference>
<dbReference type="EMBL" id="FN554970">
    <property type="protein sequence ID" value="CBH12816.1"/>
    <property type="molecule type" value="Genomic_DNA"/>
</dbReference>
<dbReference type="GeneID" id="23862990"/>